<feature type="compositionally biased region" description="Basic residues" evidence="1">
    <location>
        <begin position="1"/>
        <end position="12"/>
    </location>
</feature>
<dbReference type="AlphaFoldDB" id="A0A7S3QJH5"/>
<proteinExistence type="predicted"/>
<evidence type="ECO:0000313" key="2">
    <source>
        <dbReference type="EMBL" id="CAE0478993.1"/>
    </source>
</evidence>
<name>A0A7S3QJH5_9STRA</name>
<gene>
    <name evidence="2" type="ORF">CDEB00056_LOCUS23846</name>
</gene>
<reference evidence="2" key="1">
    <citation type="submission" date="2021-01" db="EMBL/GenBank/DDBJ databases">
        <authorList>
            <person name="Corre E."/>
            <person name="Pelletier E."/>
            <person name="Niang G."/>
            <person name="Scheremetjew M."/>
            <person name="Finn R."/>
            <person name="Kale V."/>
            <person name="Holt S."/>
            <person name="Cochrane G."/>
            <person name="Meng A."/>
            <person name="Brown T."/>
            <person name="Cohen L."/>
        </authorList>
    </citation>
    <scope>NUCLEOTIDE SEQUENCE</scope>
    <source>
        <strain evidence="2">MM31A-1</strain>
    </source>
</reference>
<dbReference type="EMBL" id="HBIO01031113">
    <property type="protein sequence ID" value="CAE0478993.1"/>
    <property type="molecule type" value="Transcribed_RNA"/>
</dbReference>
<evidence type="ECO:0000256" key="1">
    <source>
        <dbReference type="SAM" id="MobiDB-lite"/>
    </source>
</evidence>
<accession>A0A7S3QJH5</accession>
<feature type="region of interest" description="Disordered" evidence="1">
    <location>
        <begin position="287"/>
        <end position="340"/>
    </location>
</feature>
<organism evidence="2">
    <name type="scientific">Chaetoceros debilis</name>
    <dbReference type="NCBI Taxonomy" id="122233"/>
    <lineage>
        <taxon>Eukaryota</taxon>
        <taxon>Sar</taxon>
        <taxon>Stramenopiles</taxon>
        <taxon>Ochrophyta</taxon>
        <taxon>Bacillariophyta</taxon>
        <taxon>Coscinodiscophyceae</taxon>
        <taxon>Chaetocerotophycidae</taxon>
        <taxon>Chaetocerotales</taxon>
        <taxon>Chaetocerotaceae</taxon>
        <taxon>Chaetoceros</taxon>
    </lineage>
</organism>
<feature type="compositionally biased region" description="Basic and acidic residues" evidence="1">
    <location>
        <begin position="13"/>
        <end position="24"/>
    </location>
</feature>
<sequence>MKKIFTKRRHTNKKELKQNSKKNNENATTTPLQNLGRSIVNILSPTPKASGSSKCSWMEFDDINRLDTYSLSSDSEDEDGYDRYTSMFQSPLQERKSQIILDDCLPNPLHRQPRRLKVRFDLPAGKHSKYRNKDCYTCVENGGEIELNALNPIRSTLVKPCSKLRVCAPEFSKEKCLLVNGVKKQSMAMTVQTLSPLSTESSRKSRNGKKRIVTVHKSPQKLKKNCDLEKRSQLGPNSPCNEKKIMTVQKSPNFGGHADSSSLEKKYEFNLKNEIRASRSKSIMDHSVAGSESQQSGNHGKIIGSPRSKVMQDSWDNSLVDRSDDESESQVGEIDKSRHGNTPADYVFTFESQLSDEDDITFHTYGSRSPLRLDRECKDLRSACITLQSNALQSAEKSCRKLPGKENEIKCQRNEARGWRSKISNCIPQASIMLKEVVEIARAKTPILKETVELAKIRTDSCPAKEMINKV</sequence>
<protein>
    <submittedName>
        <fullName evidence="2">Uncharacterized protein</fullName>
    </submittedName>
</protein>
<feature type="region of interest" description="Disordered" evidence="1">
    <location>
        <begin position="1"/>
        <end position="33"/>
    </location>
</feature>